<protein>
    <submittedName>
        <fullName evidence="1">Uncharacterized protein</fullName>
    </submittedName>
</protein>
<dbReference type="AlphaFoldDB" id="A0A9N7YKF7"/>
<dbReference type="Proteomes" id="UP001153269">
    <property type="component" value="Unassembled WGS sequence"/>
</dbReference>
<evidence type="ECO:0000313" key="2">
    <source>
        <dbReference type="Proteomes" id="UP001153269"/>
    </source>
</evidence>
<proteinExistence type="predicted"/>
<organism evidence="1 2">
    <name type="scientific">Pleuronectes platessa</name>
    <name type="common">European plaice</name>
    <dbReference type="NCBI Taxonomy" id="8262"/>
    <lineage>
        <taxon>Eukaryota</taxon>
        <taxon>Metazoa</taxon>
        <taxon>Chordata</taxon>
        <taxon>Craniata</taxon>
        <taxon>Vertebrata</taxon>
        <taxon>Euteleostomi</taxon>
        <taxon>Actinopterygii</taxon>
        <taxon>Neopterygii</taxon>
        <taxon>Teleostei</taxon>
        <taxon>Neoteleostei</taxon>
        <taxon>Acanthomorphata</taxon>
        <taxon>Carangaria</taxon>
        <taxon>Pleuronectiformes</taxon>
        <taxon>Pleuronectoidei</taxon>
        <taxon>Pleuronectidae</taxon>
        <taxon>Pleuronectes</taxon>
    </lineage>
</organism>
<dbReference type="EMBL" id="CADEAL010001694">
    <property type="protein sequence ID" value="CAB1434790.1"/>
    <property type="molecule type" value="Genomic_DNA"/>
</dbReference>
<gene>
    <name evidence="1" type="ORF">PLEPLA_LOCUS22831</name>
</gene>
<keyword evidence="2" id="KW-1185">Reference proteome</keyword>
<name>A0A9N7YKF7_PLEPL</name>
<feature type="non-terminal residue" evidence="1">
    <location>
        <position position="243"/>
    </location>
</feature>
<sequence>ETVAGLNAARAVTGVESWPDEEVWLTGRVEQRQSYKDLCAVDLQTALPKASPDSQNCGIPGFETCPSLPIAPGHAGSLTSLAGLRQLKQQQQRGSKDLDEKTSGGHRHEQHEVCHWLKWGTVNREILAVANKLLVQQQVCLVRIRCGGVVVVEVTGSMGGGFGGWTGTSWVGLRDKCDPKYDIIRGRTFQCKNPHAKCKASSNYGKVVKALVLLLGICAWYPPEKQHAVGNLCPPLPLRIKPV</sequence>
<accession>A0A9N7YKF7</accession>
<reference evidence="1" key="1">
    <citation type="submission" date="2020-03" db="EMBL/GenBank/DDBJ databases">
        <authorList>
            <person name="Weist P."/>
        </authorList>
    </citation>
    <scope>NUCLEOTIDE SEQUENCE</scope>
</reference>
<evidence type="ECO:0000313" key="1">
    <source>
        <dbReference type="EMBL" id="CAB1434790.1"/>
    </source>
</evidence>
<comment type="caution">
    <text evidence="1">The sequence shown here is derived from an EMBL/GenBank/DDBJ whole genome shotgun (WGS) entry which is preliminary data.</text>
</comment>